<name>A0A086JF16_TOXGO</name>
<accession>A0A086JF16</accession>
<feature type="compositionally biased region" description="Basic and acidic residues" evidence="1">
    <location>
        <begin position="163"/>
        <end position="174"/>
    </location>
</feature>
<keyword evidence="2" id="KW-0808">Transferase</keyword>
<dbReference type="VEuPathDB" id="ToxoDB:TGFOU_362390"/>
<dbReference type="AlphaFoldDB" id="A0A086JF16"/>
<evidence type="ECO:0000313" key="2">
    <source>
        <dbReference type="EMBL" id="KFG30734.1"/>
    </source>
</evidence>
<feature type="compositionally biased region" description="Polar residues" evidence="1">
    <location>
        <begin position="265"/>
        <end position="275"/>
    </location>
</feature>
<comment type="caution">
    <text evidence="2">The sequence shown here is derived from an EMBL/GenBank/DDBJ whole genome shotgun (WGS) entry which is preliminary data.</text>
</comment>
<dbReference type="GO" id="GO:0016301">
    <property type="term" value="F:kinase activity"/>
    <property type="evidence" value="ECO:0007669"/>
    <property type="project" value="UniProtKB-KW"/>
</dbReference>
<feature type="region of interest" description="Disordered" evidence="1">
    <location>
        <begin position="1"/>
        <end position="42"/>
    </location>
</feature>
<keyword evidence="2" id="KW-0418">Kinase</keyword>
<feature type="compositionally biased region" description="Basic and acidic residues" evidence="1">
    <location>
        <begin position="134"/>
        <end position="154"/>
    </location>
</feature>
<feature type="region of interest" description="Disordered" evidence="1">
    <location>
        <begin position="244"/>
        <end position="275"/>
    </location>
</feature>
<proteinExistence type="predicted"/>
<reference evidence="2 3" key="1">
    <citation type="submission" date="2014-07" db="EMBL/GenBank/DDBJ databases">
        <authorList>
            <person name="Sibley D."/>
            <person name="Venepally P."/>
            <person name="Karamycheva S."/>
            <person name="Hadjithomas M."/>
            <person name="Khan A."/>
            <person name="Brunk B."/>
            <person name="Roos D."/>
            <person name="Caler E."/>
            <person name="Lorenzi H."/>
        </authorList>
    </citation>
    <scope>NUCLEOTIDE SEQUENCE [LARGE SCALE GENOMIC DNA]</scope>
    <source>
        <strain evidence="2 3">FOU</strain>
    </source>
</reference>
<feature type="region of interest" description="Disordered" evidence="1">
    <location>
        <begin position="88"/>
        <end position="174"/>
    </location>
</feature>
<feature type="compositionally biased region" description="Basic and acidic residues" evidence="1">
    <location>
        <begin position="1"/>
        <end position="13"/>
    </location>
</feature>
<gene>
    <name evidence="2" type="ORF">TGFOU_362390</name>
</gene>
<dbReference type="EMBL" id="AEYH02003168">
    <property type="protein sequence ID" value="KFG30734.1"/>
    <property type="molecule type" value="Genomic_DNA"/>
</dbReference>
<sequence>MEREEARERREGEAPVFVEAGGGGESEETPCEERGASEAACDEEAWRERQAVTAGRIFHSPRSGAVYQVDRVIGTGSAATVYLCRKIGQRSKPHGREAEEGDAPSAEPTQPHTRRQAPVSSETPGRGAVPGDGEEGRAECSRLQGRREATDRSGAEGPQERGGSSEEEREKKDLFAVKVIDLRAIRLCSDFAREMQKVHREVSRRSCFGGKTPWTLNAEETVEEEETDITGDTRVETFEVVCRERNRKKGRASKPEGGKGHETAETGTQSEKNIG</sequence>
<feature type="compositionally biased region" description="Basic and acidic residues" evidence="1">
    <location>
        <begin position="253"/>
        <end position="264"/>
    </location>
</feature>
<organism evidence="2 3">
    <name type="scientific">Toxoplasma gondii FOU</name>
    <dbReference type="NCBI Taxonomy" id="943167"/>
    <lineage>
        <taxon>Eukaryota</taxon>
        <taxon>Sar</taxon>
        <taxon>Alveolata</taxon>
        <taxon>Apicomplexa</taxon>
        <taxon>Conoidasida</taxon>
        <taxon>Coccidia</taxon>
        <taxon>Eucoccidiorida</taxon>
        <taxon>Eimeriorina</taxon>
        <taxon>Sarcocystidae</taxon>
        <taxon>Toxoplasma</taxon>
    </lineage>
</organism>
<dbReference type="Proteomes" id="UP000028838">
    <property type="component" value="Unassembled WGS sequence"/>
</dbReference>
<evidence type="ECO:0000313" key="3">
    <source>
        <dbReference type="Proteomes" id="UP000028838"/>
    </source>
</evidence>
<protein>
    <submittedName>
        <fullName evidence="2">Putative calcium signaling protein kinase RAD53</fullName>
    </submittedName>
</protein>
<evidence type="ECO:0000256" key="1">
    <source>
        <dbReference type="SAM" id="MobiDB-lite"/>
    </source>
</evidence>